<dbReference type="AlphaFoldDB" id="L8JRF9"/>
<dbReference type="STRING" id="1237149.C900_03356"/>
<evidence type="ECO:0000259" key="3">
    <source>
        <dbReference type="SMART" id="SM00065"/>
    </source>
</evidence>
<keyword evidence="1" id="KW-0175">Coiled coil</keyword>
<dbReference type="OrthoDB" id="1109395at2"/>
<dbReference type="RefSeq" id="WP_009580722.1">
    <property type="nucleotide sequence ID" value="NZ_AMZN01000049.1"/>
</dbReference>
<protein>
    <recommendedName>
        <fullName evidence="3">GAF domain-containing protein</fullName>
    </recommendedName>
</protein>
<sequence>MSYISDIWRKLSRVGVEEDMDFQLQHRVILSNRLGVIIGAMIIIFMIIFSFRENGNYLLFSIILAVTLGIIALNKFKLHSISRLMVSLIPAIGILWLNISIKFDHPENIELVHYISPRMVIVSSLVLPFTLFATREKIMLIIGVIFIMAVSIFYDTIHTSLGINHKQLGIESLHYDVVYEDMFIIMVVLLCAMVFLFNLNHQYEKKNARLFEEAHAKNEEAAKNEEELKKTLKEIEVARAEDEKRNWATTGLAEIAGLLQSKIDREELYDRLISKLVNYTKVNQGGLYIINDEDPDAMTIDLVAAYAYSRKKHIESSYEVGQGLIGQTYLEGETCYLKDVPQDYIAITSGLGEATPSHVLIVPLKINEKIEGILELASFKEFEPYHINFLEKAGESIASSISTNKVTSRTETLLSSSQQMTEEMRAQEEEMRQNMEELSATQEEMARKEKEYIARIEELEGQLIALQKQ</sequence>
<evidence type="ECO:0000313" key="5">
    <source>
        <dbReference type="Proteomes" id="UP000011135"/>
    </source>
</evidence>
<feature type="transmembrane region" description="Helical" evidence="2">
    <location>
        <begin position="177"/>
        <end position="199"/>
    </location>
</feature>
<dbReference type="Proteomes" id="UP000011135">
    <property type="component" value="Unassembled WGS sequence"/>
</dbReference>
<keyword evidence="2" id="KW-0472">Membrane</keyword>
<dbReference type="SMART" id="SM00065">
    <property type="entry name" value="GAF"/>
    <property type="match status" value="1"/>
</dbReference>
<dbReference type="Gene3D" id="3.30.450.40">
    <property type="match status" value="1"/>
</dbReference>
<reference evidence="4 5" key="1">
    <citation type="submission" date="2012-12" db="EMBL/GenBank/DDBJ databases">
        <title>Genome assembly of Fulvivirga imtechensis AK7.</title>
        <authorList>
            <person name="Nupur N."/>
            <person name="Khatri I."/>
            <person name="Kumar R."/>
            <person name="Subramanian S."/>
            <person name="Pinnaka A."/>
        </authorList>
    </citation>
    <scope>NUCLEOTIDE SEQUENCE [LARGE SCALE GENOMIC DNA]</scope>
    <source>
        <strain evidence="4 5">AK7</strain>
    </source>
</reference>
<organism evidence="4 5">
    <name type="scientific">Fulvivirga imtechensis AK7</name>
    <dbReference type="NCBI Taxonomy" id="1237149"/>
    <lineage>
        <taxon>Bacteria</taxon>
        <taxon>Pseudomonadati</taxon>
        <taxon>Bacteroidota</taxon>
        <taxon>Cytophagia</taxon>
        <taxon>Cytophagales</taxon>
        <taxon>Fulvivirgaceae</taxon>
        <taxon>Fulvivirga</taxon>
    </lineage>
</organism>
<dbReference type="SUPFAM" id="SSF55781">
    <property type="entry name" value="GAF domain-like"/>
    <property type="match status" value="1"/>
</dbReference>
<keyword evidence="2" id="KW-0812">Transmembrane</keyword>
<keyword evidence="2" id="KW-1133">Transmembrane helix</keyword>
<dbReference type="InterPro" id="IPR003018">
    <property type="entry name" value="GAF"/>
</dbReference>
<dbReference type="EMBL" id="AMZN01000049">
    <property type="protein sequence ID" value="ELR70748.1"/>
    <property type="molecule type" value="Genomic_DNA"/>
</dbReference>
<comment type="caution">
    <text evidence="4">The sequence shown here is derived from an EMBL/GenBank/DDBJ whole genome shotgun (WGS) entry which is preliminary data.</text>
</comment>
<feature type="transmembrane region" description="Helical" evidence="2">
    <location>
        <begin position="111"/>
        <end position="131"/>
    </location>
</feature>
<evidence type="ECO:0000256" key="2">
    <source>
        <dbReference type="SAM" id="Phobius"/>
    </source>
</evidence>
<feature type="coiled-coil region" evidence="1">
    <location>
        <begin position="200"/>
        <end position="245"/>
    </location>
</feature>
<feature type="domain" description="GAF" evidence="3">
    <location>
        <begin position="264"/>
        <end position="411"/>
    </location>
</feature>
<feature type="transmembrane region" description="Helical" evidence="2">
    <location>
        <begin position="81"/>
        <end position="99"/>
    </location>
</feature>
<feature type="transmembrane region" description="Helical" evidence="2">
    <location>
        <begin position="57"/>
        <end position="74"/>
    </location>
</feature>
<evidence type="ECO:0000313" key="4">
    <source>
        <dbReference type="EMBL" id="ELR70748.1"/>
    </source>
</evidence>
<evidence type="ECO:0000256" key="1">
    <source>
        <dbReference type="SAM" id="Coils"/>
    </source>
</evidence>
<proteinExistence type="predicted"/>
<dbReference type="InterPro" id="IPR029016">
    <property type="entry name" value="GAF-like_dom_sf"/>
</dbReference>
<keyword evidence="5" id="KW-1185">Reference proteome</keyword>
<accession>L8JRF9</accession>
<dbReference type="Pfam" id="PF13185">
    <property type="entry name" value="GAF_2"/>
    <property type="match status" value="1"/>
</dbReference>
<feature type="transmembrane region" description="Helical" evidence="2">
    <location>
        <begin position="138"/>
        <end position="157"/>
    </location>
</feature>
<feature type="transmembrane region" description="Helical" evidence="2">
    <location>
        <begin position="34"/>
        <end position="51"/>
    </location>
</feature>
<feature type="coiled-coil region" evidence="1">
    <location>
        <begin position="417"/>
        <end position="469"/>
    </location>
</feature>
<name>L8JRF9_9BACT</name>
<dbReference type="eggNOG" id="COG2203">
    <property type="taxonomic scope" value="Bacteria"/>
</dbReference>
<gene>
    <name evidence="4" type="ORF">C900_03356</name>
</gene>